<name>A0A511MDU2_9NOCA</name>
<dbReference type="EMBL" id="BJXA01000019">
    <property type="protein sequence ID" value="GEM38820.1"/>
    <property type="molecule type" value="Genomic_DNA"/>
</dbReference>
<dbReference type="RefSeq" id="WP_147131593.1">
    <property type="nucleotide sequence ID" value="NZ_BJXA01000019.1"/>
</dbReference>
<dbReference type="SUPFAM" id="SSF51182">
    <property type="entry name" value="RmlC-like cupins"/>
    <property type="match status" value="1"/>
</dbReference>
<evidence type="ECO:0000313" key="2">
    <source>
        <dbReference type="Proteomes" id="UP000321424"/>
    </source>
</evidence>
<evidence type="ECO:0008006" key="3">
    <source>
        <dbReference type="Google" id="ProtNLM"/>
    </source>
</evidence>
<dbReference type="Gene3D" id="2.60.120.10">
    <property type="entry name" value="Jelly Rolls"/>
    <property type="match status" value="1"/>
</dbReference>
<accession>A0A511MDU2</accession>
<keyword evidence="2" id="KW-1185">Reference proteome</keyword>
<evidence type="ECO:0000313" key="1">
    <source>
        <dbReference type="EMBL" id="GEM38820.1"/>
    </source>
</evidence>
<organism evidence="1 2">
    <name type="scientific">Nocardia ninae NBRC 108245</name>
    <dbReference type="NCBI Taxonomy" id="1210091"/>
    <lineage>
        <taxon>Bacteria</taxon>
        <taxon>Bacillati</taxon>
        <taxon>Actinomycetota</taxon>
        <taxon>Actinomycetes</taxon>
        <taxon>Mycobacteriales</taxon>
        <taxon>Nocardiaceae</taxon>
        <taxon>Nocardia</taxon>
    </lineage>
</organism>
<dbReference type="AlphaFoldDB" id="A0A511MDU2"/>
<dbReference type="Proteomes" id="UP000321424">
    <property type="component" value="Unassembled WGS sequence"/>
</dbReference>
<protein>
    <recommendedName>
        <fullName evidence="3">ChrR-like cupin domain-containing protein</fullName>
    </recommendedName>
</protein>
<reference evidence="1 2" key="1">
    <citation type="submission" date="2019-07" db="EMBL/GenBank/DDBJ databases">
        <title>Whole genome shotgun sequence of Nocardia ninae NBRC 108245.</title>
        <authorList>
            <person name="Hosoyama A."/>
            <person name="Uohara A."/>
            <person name="Ohji S."/>
            <person name="Ichikawa N."/>
        </authorList>
    </citation>
    <scope>NUCLEOTIDE SEQUENCE [LARGE SCALE GENOMIC DNA]</scope>
    <source>
        <strain evidence="1 2">NBRC 108245</strain>
    </source>
</reference>
<sequence>MTTNDNGGIEHALVPALTKMAMPVVDARRLLGAISPFRDVEGNSPGPGTTIVDLPDDTAWEAPPGHPPGTFETVPILGSFLKPGFYVCYARWFPGWMSTPHSYLTDRQAIVVSGTWSVGAGTRIDLASTIPMTQGQYAIRKAGTSHYDGTLPDATEPAVFILFGYGPAIPILVDPTRPPYVQL</sequence>
<proteinExistence type="predicted"/>
<dbReference type="InterPro" id="IPR014710">
    <property type="entry name" value="RmlC-like_jellyroll"/>
</dbReference>
<dbReference type="OrthoDB" id="1433532at2"/>
<comment type="caution">
    <text evidence="1">The sequence shown here is derived from an EMBL/GenBank/DDBJ whole genome shotgun (WGS) entry which is preliminary data.</text>
</comment>
<dbReference type="InterPro" id="IPR011051">
    <property type="entry name" value="RmlC_Cupin_sf"/>
</dbReference>
<gene>
    <name evidence="1" type="ORF">NN4_33390</name>
</gene>